<evidence type="ECO:0000256" key="1">
    <source>
        <dbReference type="SAM" id="MobiDB-lite"/>
    </source>
</evidence>
<proteinExistence type="predicted"/>
<dbReference type="EMBL" id="BK032581">
    <property type="protein sequence ID" value="DAF49376.1"/>
    <property type="molecule type" value="Genomic_DNA"/>
</dbReference>
<name>A0A8S5SEM7_9CAUD</name>
<organism evidence="2">
    <name type="scientific">Myoviridae sp. ct8mY9</name>
    <dbReference type="NCBI Taxonomy" id="2827664"/>
    <lineage>
        <taxon>Viruses</taxon>
        <taxon>Duplodnaviria</taxon>
        <taxon>Heunggongvirae</taxon>
        <taxon>Uroviricota</taxon>
        <taxon>Caudoviricetes</taxon>
    </lineage>
</organism>
<accession>A0A8S5SEM7</accession>
<sequence>MAFLDKEGLLYLWQKITSLFVKKDGNKVLSDKNFTSAYEEKLKSLNNYTLPAATSSTIGGVKPGTGLEVEPDGTLNATGGGEADSVDWENVKNKPTNVSQFTNDSGYQTSGDVQQAINKAKEGLATEEYVNNKVSSVYRYKGTVANKEALPASAETGDTYNLQDTGMNVAWNGTAWDDLGADIDLSGYYSKEELKPIENSEIDEIVAS</sequence>
<evidence type="ECO:0000313" key="2">
    <source>
        <dbReference type="EMBL" id="DAF49376.1"/>
    </source>
</evidence>
<feature type="region of interest" description="Disordered" evidence="1">
    <location>
        <begin position="69"/>
        <end position="88"/>
    </location>
</feature>
<protein>
    <submittedName>
        <fullName evidence="2">Head fiber protein</fullName>
    </submittedName>
</protein>
<reference evidence="2" key="1">
    <citation type="journal article" date="2021" name="Proc. Natl. Acad. Sci. U.S.A.">
        <title>A Catalog of Tens of Thousands of Viruses from Human Metagenomes Reveals Hidden Associations with Chronic Diseases.</title>
        <authorList>
            <person name="Tisza M.J."/>
            <person name="Buck C.B."/>
        </authorList>
    </citation>
    <scope>NUCLEOTIDE SEQUENCE</scope>
    <source>
        <strain evidence="2">Ct8mY9</strain>
    </source>
</reference>